<accession>A0A543G3B7</accession>
<sequence length="40" mass="4661">MFQGLNIGTKLLFSIQIRTLFYKKTNYDKKSTCSVVFVKV</sequence>
<evidence type="ECO:0000313" key="1">
    <source>
        <dbReference type="EMBL" id="TQM40514.1"/>
    </source>
</evidence>
<reference evidence="1 2" key="1">
    <citation type="submission" date="2019-06" db="EMBL/GenBank/DDBJ databases">
        <title>Genomic Encyclopedia of Archaeal and Bacterial Type Strains, Phase II (KMG-II): from individual species to whole genera.</title>
        <authorList>
            <person name="Goeker M."/>
        </authorList>
    </citation>
    <scope>NUCLEOTIDE SEQUENCE [LARGE SCALE GENOMIC DNA]</scope>
    <source>
        <strain evidence="1 2">DSM 24789</strain>
    </source>
</reference>
<organism evidence="1 2">
    <name type="scientific">Flavobacterium branchiophilum</name>
    <dbReference type="NCBI Taxonomy" id="55197"/>
    <lineage>
        <taxon>Bacteria</taxon>
        <taxon>Pseudomonadati</taxon>
        <taxon>Bacteroidota</taxon>
        <taxon>Flavobacteriia</taxon>
        <taxon>Flavobacteriales</taxon>
        <taxon>Flavobacteriaceae</taxon>
        <taxon>Flavobacterium</taxon>
    </lineage>
</organism>
<proteinExistence type="predicted"/>
<evidence type="ECO:0000313" key="2">
    <source>
        <dbReference type="Proteomes" id="UP000320773"/>
    </source>
</evidence>
<name>A0A543G3B7_9FLAO</name>
<dbReference type="Proteomes" id="UP000320773">
    <property type="component" value="Unassembled WGS sequence"/>
</dbReference>
<gene>
    <name evidence="1" type="ORF">BC670_1405</name>
</gene>
<comment type="caution">
    <text evidence="1">The sequence shown here is derived from an EMBL/GenBank/DDBJ whole genome shotgun (WGS) entry which is preliminary data.</text>
</comment>
<protein>
    <submittedName>
        <fullName evidence="1">Uncharacterized protein</fullName>
    </submittedName>
</protein>
<dbReference type="EMBL" id="VFPJ01000001">
    <property type="protein sequence ID" value="TQM40514.1"/>
    <property type="molecule type" value="Genomic_DNA"/>
</dbReference>
<dbReference type="AlphaFoldDB" id="A0A543G3B7"/>